<dbReference type="Proteomes" id="UP001596230">
    <property type="component" value="Unassembled WGS sequence"/>
</dbReference>
<keyword evidence="1" id="KW-0732">Signal</keyword>
<gene>
    <name evidence="2" type="ORF">ACFP9W_03710</name>
</gene>
<sequence length="122" mass="13348">MRAVLSALPLLLLLTACSGHQPQISISQPLVMEADVLSAGITTDGPTLSSESGQQKASVILYNDRDVPVTLHYRYFWYDDKGLEILPEQPAETIVVPAHQNRQAVSWSGNLSASQVRVSLYL</sequence>
<proteinExistence type="predicted"/>
<dbReference type="PROSITE" id="PS51257">
    <property type="entry name" value="PROKAR_LIPOPROTEIN"/>
    <property type="match status" value="1"/>
</dbReference>
<dbReference type="RefSeq" id="WP_212712282.1">
    <property type="nucleotide sequence ID" value="NZ_BAAAFX010000006.1"/>
</dbReference>
<evidence type="ECO:0000313" key="3">
    <source>
        <dbReference type="Proteomes" id="UP001596230"/>
    </source>
</evidence>
<organism evidence="2 3">
    <name type="scientific">Tatumella terrea</name>
    <dbReference type="NCBI Taxonomy" id="419007"/>
    <lineage>
        <taxon>Bacteria</taxon>
        <taxon>Pseudomonadati</taxon>
        <taxon>Pseudomonadota</taxon>
        <taxon>Gammaproteobacteria</taxon>
        <taxon>Enterobacterales</taxon>
        <taxon>Erwiniaceae</taxon>
        <taxon>Tatumella</taxon>
    </lineage>
</organism>
<accession>A0ABW1VXX6</accession>
<dbReference type="Pfam" id="PF07233">
    <property type="entry name" value="DUF1425"/>
    <property type="match status" value="1"/>
</dbReference>
<keyword evidence="3" id="KW-1185">Reference proteome</keyword>
<dbReference type="EMBL" id="JBHSUB010000005">
    <property type="protein sequence ID" value="MFC6377207.1"/>
    <property type="molecule type" value="Genomic_DNA"/>
</dbReference>
<evidence type="ECO:0000256" key="1">
    <source>
        <dbReference type="SAM" id="SignalP"/>
    </source>
</evidence>
<dbReference type="Gene3D" id="2.60.40.3230">
    <property type="match status" value="1"/>
</dbReference>
<dbReference type="CDD" id="cd09030">
    <property type="entry name" value="DUF1425"/>
    <property type="match status" value="1"/>
</dbReference>
<evidence type="ECO:0000313" key="2">
    <source>
        <dbReference type="EMBL" id="MFC6377207.1"/>
    </source>
</evidence>
<feature type="chain" id="PRO_5045457379" evidence="1">
    <location>
        <begin position="21"/>
        <end position="122"/>
    </location>
</feature>
<comment type="caution">
    <text evidence="2">The sequence shown here is derived from an EMBL/GenBank/DDBJ whole genome shotgun (WGS) entry which is preliminary data.</text>
</comment>
<reference evidence="3" key="1">
    <citation type="journal article" date="2019" name="Int. J. Syst. Evol. Microbiol.">
        <title>The Global Catalogue of Microorganisms (GCM) 10K type strain sequencing project: providing services to taxonomists for standard genome sequencing and annotation.</title>
        <authorList>
            <consortium name="The Broad Institute Genomics Platform"/>
            <consortium name="The Broad Institute Genome Sequencing Center for Infectious Disease"/>
            <person name="Wu L."/>
            <person name="Ma J."/>
        </authorList>
    </citation>
    <scope>NUCLEOTIDE SEQUENCE [LARGE SCALE GENOMIC DNA]</scope>
    <source>
        <strain evidence="3">CGMCC 1.18518</strain>
    </source>
</reference>
<feature type="signal peptide" evidence="1">
    <location>
        <begin position="1"/>
        <end position="20"/>
    </location>
</feature>
<name>A0ABW1VXX6_9GAMM</name>
<protein>
    <submittedName>
        <fullName evidence="2">YcfL family protein</fullName>
    </submittedName>
</protein>
<dbReference type="InterPro" id="IPR010824">
    <property type="entry name" value="DUF1425"/>
</dbReference>
<dbReference type="InterPro" id="IPR038483">
    <property type="entry name" value="YcfL-like_sf"/>
</dbReference>